<evidence type="ECO:0000256" key="8">
    <source>
        <dbReference type="PIRNR" id="PIRNR000077"/>
    </source>
</evidence>
<evidence type="ECO:0000256" key="2">
    <source>
        <dbReference type="ARBA" id="ARBA00020570"/>
    </source>
</evidence>
<dbReference type="InterPro" id="IPR005746">
    <property type="entry name" value="Thioredoxin"/>
</dbReference>
<keyword evidence="5 10" id="KW-1015">Disulfide bond</keyword>
<feature type="disulfide bond" description="Redox-active" evidence="10">
    <location>
        <begin position="30"/>
        <end position="33"/>
    </location>
</feature>
<evidence type="ECO:0000256" key="6">
    <source>
        <dbReference type="ARBA" id="ARBA00023284"/>
    </source>
</evidence>
<evidence type="ECO:0000259" key="11">
    <source>
        <dbReference type="PROSITE" id="PS51352"/>
    </source>
</evidence>
<dbReference type="AlphaFoldDB" id="A0AAE3J9K8"/>
<evidence type="ECO:0000256" key="7">
    <source>
        <dbReference type="NCBIfam" id="TIGR01068"/>
    </source>
</evidence>
<dbReference type="RefSeq" id="WP_117968610.1">
    <property type="nucleotide sequence ID" value="NZ_JAJEQM010000008.1"/>
</dbReference>
<name>A0AAE3J9K8_9FIRM</name>
<dbReference type="InterPro" id="IPR013766">
    <property type="entry name" value="Thioredoxin_domain"/>
</dbReference>
<feature type="site" description="Contributes to redox potential value" evidence="9">
    <location>
        <position position="32"/>
    </location>
</feature>
<evidence type="ECO:0000256" key="4">
    <source>
        <dbReference type="ARBA" id="ARBA00022982"/>
    </source>
</evidence>
<dbReference type="InterPro" id="IPR017937">
    <property type="entry name" value="Thioredoxin_CS"/>
</dbReference>
<feature type="domain" description="Thioredoxin" evidence="11">
    <location>
        <begin position="1"/>
        <end position="105"/>
    </location>
</feature>
<feature type="site" description="Deprotonates C-terminal active site Cys" evidence="9">
    <location>
        <position position="24"/>
    </location>
</feature>
<dbReference type="PRINTS" id="PR00421">
    <property type="entry name" value="THIOREDOXIN"/>
</dbReference>
<dbReference type="PIRSF" id="PIRSF000077">
    <property type="entry name" value="Thioredoxin"/>
    <property type="match status" value="1"/>
</dbReference>
<dbReference type="Pfam" id="PF00085">
    <property type="entry name" value="Thioredoxin"/>
    <property type="match status" value="1"/>
</dbReference>
<gene>
    <name evidence="12" type="primary">trxA</name>
    <name evidence="12" type="ORF">LKE05_06895</name>
</gene>
<evidence type="ECO:0000256" key="3">
    <source>
        <dbReference type="ARBA" id="ARBA00022448"/>
    </source>
</evidence>
<feature type="site" description="Contributes to redox potential value" evidence="9">
    <location>
        <position position="31"/>
    </location>
</feature>
<comment type="similarity">
    <text evidence="1 8">Belongs to the thioredoxin family.</text>
</comment>
<accession>A0AAE3J9K8</accession>
<keyword evidence="13" id="KW-1185">Reference proteome</keyword>
<dbReference type="Proteomes" id="UP001198242">
    <property type="component" value="Unassembled WGS sequence"/>
</dbReference>
<reference evidence="12 13" key="1">
    <citation type="submission" date="2021-10" db="EMBL/GenBank/DDBJ databases">
        <title>Anaerobic single-cell dispensing facilitates the cultivation of human gut bacteria.</title>
        <authorList>
            <person name="Afrizal A."/>
        </authorList>
    </citation>
    <scope>NUCLEOTIDE SEQUENCE [LARGE SCALE GENOMIC DNA]</scope>
    <source>
        <strain evidence="12 13">CLA-AA-H232</strain>
    </source>
</reference>
<dbReference type="PROSITE" id="PS51352">
    <property type="entry name" value="THIOREDOXIN_2"/>
    <property type="match status" value="1"/>
</dbReference>
<dbReference type="SUPFAM" id="SSF52833">
    <property type="entry name" value="Thioredoxin-like"/>
    <property type="match status" value="1"/>
</dbReference>
<feature type="active site" description="Nucleophile" evidence="9">
    <location>
        <position position="33"/>
    </location>
</feature>
<evidence type="ECO:0000256" key="5">
    <source>
        <dbReference type="ARBA" id="ARBA00023157"/>
    </source>
</evidence>
<keyword evidence="4" id="KW-0249">Electron transport</keyword>
<dbReference type="GO" id="GO:0015035">
    <property type="term" value="F:protein-disulfide reductase activity"/>
    <property type="evidence" value="ECO:0007669"/>
    <property type="project" value="UniProtKB-UniRule"/>
</dbReference>
<sequence length="105" mass="11615">MEIELTKENYDGEVIKSNMPVLVDFWASWCGPCKMVAPIISQIAEEYNGKVKVCKVNVDDQGELAAQNAIVSIPTVILFIDGKPVKKIVGAHSLDDYEDAIDEFI</sequence>
<keyword evidence="6 10" id="KW-0676">Redox-active center</keyword>
<dbReference type="PROSITE" id="PS00194">
    <property type="entry name" value="THIOREDOXIN_1"/>
    <property type="match status" value="1"/>
</dbReference>
<dbReference type="FunFam" id="3.40.30.10:FF:000001">
    <property type="entry name" value="Thioredoxin"/>
    <property type="match status" value="1"/>
</dbReference>
<dbReference type="InterPro" id="IPR036249">
    <property type="entry name" value="Thioredoxin-like_sf"/>
</dbReference>
<dbReference type="Gene3D" id="3.40.30.10">
    <property type="entry name" value="Glutaredoxin"/>
    <property type="match status" value="1"/>
</dbReference>
<organism evidence="12 13">
    <name type="scientific">Hominilimicola fabiformis</name>
    <dbReference type="NCBI Taxonomy" id="2885356"/>
    <lineage>
        <taxon>Bacteria</taxon>
        <taxon>Bacillati</taxon>
        <taxon>Bacillota</taxon>
        <taxon>Clostridia</taxon>
        <taxon>Eubacteriales</taxon>
        <taxon>Oscillospiraceae</taxon>
        <taxon>Hominilimicola</taxon>
    </lineage>
</organism>
<comment type="caution">
    <text evidence="12">The sequence shown here is derived from an EMBL/GenBank/DDBJ whole genome shotgun (WGS) entry which is preliminary data.</text>
</comment>
<evidence type="ECO:0000313" key="13">
    <source>
        <dbReference type="Proteomes" id="UP001198242"/>
    </source>
</evidence>
<evidence type="ECO:0000256" key="9">
    <source>
        <dbReference type="PIRSR" id="PIRSR000077-1"/>
    </source>
</evidence>
<evidence type="ECO:0000256" key="1">
    <source>
        <dbReference type="ARBA" id="ARBA00008987"/>
    </source>
</evidence>
<dbReference type="EMBL" id="JAJEQM010000008">
    <property type="protein sequence ID" value="MCC2210516.1"/>
    <property type="molecule type" value="Genomic_DNA"/>
</dbReference>
<protein>
    <recommendedName>
        <fullName evidence="2 7">Thioredoxin</fullName>
    </recommendedName>
</protein>
<keyword evidence="3" id="KW-0813">Transport</keyword>
<dbReference type="PANTHER" id="PTHR45663">
    <property type="entry name" value="GEO12009P1"/>
    <property type="match status" value="1"/>
</dbReference>
<dbReference type="GO" id="GO:0005737">
    <property type="term" value="C:cytoplasm"/>
    <property type="evidence" value="ECO:0007669"/>
    <property type="project" value="TreeGrafter"/>
</dbReference>
<proteinExistence type="inferred from homology"/>
<dbReference type="CDD" id="cd02947">
    <property type="entry name" value="TRX_family"/>
    <property type="match status" value="1"/>
</dbReference>
<evidence type="ECO:0000256" key="10">
    <source>
        <dbReference type="PIRSR" id="PIRSR000077-4"/>
    </source>
</evidence>
<dbReference type="NCBIfam" id="TIGR01068">
    <property type="entry name" value="thioredoxin"/>
    <property type="match status" value="1"/>
</dbReference>
<evidence type="ECO:0000313" key="12">
    <source>
        <dbReference type="EMBL" id="MCC2210516.1"/>
    </source>
</evidence>
<dbReference type="PANTHER" id="PTHR45663:SF11">
    <property type="entry name" value="GEO12009P1"/>
    <property type="match status" value="1"/>
</dbReference>
<feature type="active site" description="Nucleophile" evidence="9">
    <location>
        <position position="30"/>
    </location>
</feature>